<name>A0ACC2K4W8_PERAE</name>
<proteinExistence type="predicted"/>
<dbReference type="Proteomes" id="UP001234297">
    <property type="component" value="Chromosome 12"/>
</dbReference>
<protein>
    <submittedName>
        <fullName evidence="1">Uncharacterized protein</fullName>
    </submittedName>
</protein>
<sequence>MAAKGSKSPRFMTILFILLIFASASTINESSKGCIDAGFCDALTGSCNDECMDHGYSSGTCKGGGGRQNCSCNH</sequence>
<gene>
    <name evidence="1" type="ORF">MRB53_035536</name>
</gene>
<evidence type="ECO:0000313" key="1">
    <source>
        <dbReference type="EMBL" id="KAJ8616164.1"/>
    </source>
</evidence>
<reference evidence="1 2" key="1">
    <citation type="journal article" date="2022" name="Hortic Res">
        <title>A haplotype resolved chromosomal level avocado genome allows analysis of novel avocado genes.</title>
        <authorList>
            <person name="Nath O."/>
            <person name="Fletcher S.J."/>
            <person name="Hayward A."/>
            <person name="Shaw L.M."/>
            <person name="Masouleh A.K."/>
            <person name="Furtado A."/>
            <person name="Henry R.J."/>
            <person name="Mitter N."/>
        </authorList>
    </citation>
    <scope>NUCLEOTIDE SEQUENCE [LARGE SCALE GENOMIC DNA]</scope>
    <source>
        <strain evidence="2">cv. Hass</strain>
    </source>
</reference>
<comment type="caution">
    <text evidence="1">The sequence shown here is derived from an EMBL/GenBank/DDBJ whole genome shotgun (WGS) entry which is preliminary data.</text>
</comment>
<accession>A0ACC2K4W8</accession>
<keyword evidence="2" id="KW-1185">Reference proteome</keyword>
<dbReference type="EMBL" id="CM056820">
    <property type="protein sequence ID" value="KAJ8616164.1"/>
    <property type="molecule type" value="Genomic_DNA"/>
</dbReference>
<organism evidence="1 2">
    <name type="scientific">Persea americana</name>
    <name type="common">Avocado</name>
    <dbReference type="NCBI Taxonomy" id="3435"/>
    <lineage>
        <taxon>Eukaryota</taxon>
        <taxon>Viridiplantae</taxon>
        <taxon>Streptophyta</taxon>
        <taxon>Embryophyta</taxon>
        <taxon>Tracheophyta</taxon>
        <taxon>Spermatophyta</taxon>
        <taxon>Magnoliopsida</taxon>
        <taxon>Magnoliidae</taxon>
        <taxon>Laurales</taxon>
        <taxon>Lauraceae</taxon>
        <taxon>Persea</taxon>
    </lineage>
</organism>
<evidence type="ECO:0000313" key="2">
    <source>
        <dbReference type="Proteomes" id="UP001234297"/>
    </source>
</evidence>